<reference evidence="1 2" key="1">
    <citation type="journal article" date="2022" name="Hortic Res">
        <title>A haplotype resolved chromosomal level avocado genome allows analysis of novel avocado genes.</title>
        <authorList>
            <person name="Nath O."/>
            <person name="Fletcher S.J."/>
            <person name="Hayward A."/>
            <person name="Shaw L.M."/>
            <person name="Masouleh A.K."/>
            <person name="Furtado A."/>
            <person name="Henry R.J."/>
            <person name="Mitter N."/>
        </authorList>
    </citation>
    <scope>NUCLEOTIDE SEQUENCE [LARGE SCALE GENOMIC DNA]</scope>
    <source>
        <strain evidence="2">cv. Hass</strain>
    </source>
</reference>
<accession>A0ACC2LK19</accession>
<dbReference type="Proteomes" id="UP001234297">
    <property type="component" value="Chromosome 8"/>
</dbReference>
<gene>
    <name evidence="1" type="ORF">MRB53_027093</name>
</gene>
<proteinExistence type="predicted"/>
<sequence length="124" mass="14520">MFSRFFRTCSEDSKPTSSTVLNQTLEMLEEKENVLQKKISIEVERAKEFTRANNRQAALQCLKRKKFYEVKMEQLGSFQLRIHDQEEKLLEKLPVHCGQAQRINQNIKSNRAKSNQLERGMGSN</sequence>
<comment type="caution">
    <text evidence="1">The sequence shown here is derived from an EMBL/GenBank/DDBJ whole genome shotgun (WGS) entry which is preliminary data.</text>
</comment>
<name>A0ACC2LK19_PERAE</name>
<evidence type="ECO:0000313" key="2">
    <source>
        <dbReference type="Proteomes" id="UP001234297"/>
    </source>
</evidence>
<protein>
    <submittedName>
        <fullName evidence="1">Uncharacterized protein</fullName>
    </submittedName>
</protein>
<keyword evidence="2" id="KW-1185">Reference proteome</keyword>
<organism evidence="1 2">
    <name type="scientific">Persea americana</name>
    <name type="common">Avocado</name>
    <dbReference type="NCBI Taxonomy" id="3435"/>
    <lineage>
        <taxon>Eukaryota</taxon>
        <taxon>Viridiplantae</taxon>
        <taxon>Streptophyta</taxon>
        <taxon>Embryophyta</taxon>
        <taxon>Tracheophyta</taxon>
        <taxon>Spermatophyta</taxon>
        <taxon>Magnoliopsida</taxon>
        <taxon>Magnoliidae</taxon>
        <taxon>Laurales</taxon>
        <taxon>Lauraceae</taxon>
        <taxon>Persea</taxon>
    </lineage>
</organism>
<dbReference type="EMBL" id="CM056816">
    <property type="protein sequence ID" value="KAJ8633757.1"/>
    <property type="molecule type" value="Genomic_DNA"/>
</dbReference>
<evidence type="ECO:0000313" key="1">
    <source>
        <dbReference type="EMBL" id="KAJ8633757.1"/>
    </source>
</evidence>